<dbReference type="Proteomes" id="UP000824540">
    <property type="component" value="Unassembled WGS sequence"/>
</dbReference>
<evidence type="ECO:0000256" key="2">
    <source>
        <dbReference type="ARBA" id="ARBA00023054"/>
    </source>
</evidence>
<organism evidence="5 6">
    <name type="scientific">Albula glossodonta</name>
    <name type="common">roundjaw bonefish</name>
    <dbReference type="NCBI Taxonomy" id="121402"/>
    <lineage>
        <taxon>Eukaryota</taxon>
        <taxon>Metazoa</taxon>
        <taxon>Chordata</taxon>
        <taxon>Craniata</taxon>
        <taxon>Vertebrata</taxon>
        <taxon>Euteleostomi</taxon>
        <taxon>Actinopterygii</taxon>
        <taxon>Neopterygii</taxon>
        <taxon>Teleostei</taxon>
        <taxon>Albuliformes</taxon>
        <taxon>Albulidae</taxon>
        <taxon>Albula</taxon>
    </lineage>
</organism>
<protein>
    <recommendedName>
        <fullName evidence="7">Cerebellar degeneration-related protein 2</fullName>
    </recommendedName>
</protein>
<dbReference type="PANTHER" id="PTHR19232">
    <property type="entry name" value="CENTROCORTIN FAMILY MEMBER"/>
    <property type="match status" value="1"/>
</dbReference>
<feature type="region of interest" description="Disordered" evidence="4">
    <location>
        <begin position="398"/>
        <end position="425"/>
    </location>
</feature>
<proteinExistence type="inferred from homology"/>
<evidence type="ECO:0000256" key="4">
    <source>
        <dbReference type="SAM" id="MobiDB-lite"/>
    </source>
</evidence>
<evidence type="ECO:0000256" key="3">
    <source>
        <dbReference type="SAM" id="Coils"/>
    </source>
</evidence>
<evidence type="ECO:0000313" key="6">
    <source>
        <dbReference type="Proteomes" id="UP000824540"/>
    </source>
</evidence>
<feature type="coiled-coil region" evidence="3">
    <location>
        <begin position="200"/>
        <end position="248"/>
    </location>
</feature>
<dbReference type="OrthoDB" id="10059415at2759"/>
<comment type="similarity">
    <text evidence="1">Belongs to the CDR2 family.</text>
</comment>
<dbReference type="AlphaFoldDB" id="A0A8T2MRP6"/>
<evidence type="ECO:0000313" key="5">
    <source>
        <dbReference type="EMBL" id="KAG9329870.1"/>
    </source>
</evidence>
<feature type="region of interest" description="Disordered" evidence="4">
    <location>
        <begin position="304"/>
        <end position="345"/>
    </location>
</feature>
<feature type="compositionally biased region" description="Basic and acidic residues" evidence="4">
    <location>
        <begin position="398"/>
        <end position="409"/>
    </location>
</feature>
<feature type="compositionally biased region" description="Low complexity" evidence="4">
    <location>
        <begin position="316"/>
        <end position="328"/>
    </location>
</feature>
<accession>A0A8T2MRP6</accession>
<keyword evidence="6" id="KW-1185">Reference proteome</keyword>
<evidence type="ECO:0008006" key="7">
    <source>
        <dbReference type="Google" id="ProtNLM"/>
    </source>
</evidence>
<dbReference type="PANTHER" id="PTHR19232:SF1">
    <property type="entry name" value="CEREBELLAR DEGENERATION-RELATED PROTEIN 2"/>
    <property type="match status" value="1"/>
</dbReference>
<gene>
    <name evidence="5" type="ORF">JZ751_028754</name>
</gene>
<keyword evidence="2 3" id="KW-0175">Coiled coil</keyword>
<reference evidence="5" key="1">
    <citation type="thesis" date="2021" institute="BYU ScholarsArchive" country="Provo, UT, USA">
        <title>Applications of and Algorithms for Genome Assembly and Genomic Analyses with an Emphasis on Marine Teleosts.</title>
        <authorList>
            <person name="Pickett B.D."/>
        </authorList>
    </citation>
    <scope>NUCLEOTIDE SEQUENCE</scope>
    <source>
        <strain evidence="5">HI-2016</strain>
    </source>
</reference>
<feature type="coiled-coil region" evidence="3">
    <location>
        <begin position="84"/>
        <end position="150"/>
    </location>
</feature>
<sequence length="449" mass="50164">MGGRRGCHVAADCVRSDTHRHMRLCLTQAVKSSVRVRVGLLRRPPDLSNCRCRPAQNADRFDYGGEFRGQRGGPVYLAKQVELLRQVNEQHAKVYEQLDAAARDLELGNHKLEQDKRSAQKRIHRLTETIDGLQVHLEELQIQVEELQVSPSIPTPALLEQRHLATQSVCCLQELYSSHLNRGTLRDDGLDDSAWLPTEMQRVEEEHAALQRSVSTLQAQLGAEQARRQEAEQEAELMVQEKGLLEQQVLELESSRGLDRVGQLEAELERLRQRWRAEAGGARKADARLVDALLFPLQEGAGLGEEAEAGVGEEGTGLAEEGGAEPEVGSGGRVQKGVLRSSSAEEIRRGHDLSCVRRTQAPKRRGVSLLSEVDAQYSALQLRYEELLRHCQRGGDLHSHKAVQTRDHAQSATPTRPCTGDEPPPEYRALFQEIFSCIQKTREELSQAH</sequence>
<dbReference type="InterPro" id="IPR026079">
    <property type="entry name" value="CDR2"/>
</dbReference>
<dbReference type="EMBL" id="JAFBMS010000873">
    <property type="protein sequence ID" value="KAG9329870.1"/>
    <property type="molecule type" value="Genomic_DNA"/>
</dbReference>
<comment type="caution">
    <text evidence="5">The sequence shown here is derived from an EMBL/GenBank/DDBJ whole genome shotgun (WGS) entry which is preliminary data.</text>
</comment>
<evidence type="ECO:0000256" key="1">
    <source>
        <dbReference type="ARBA" id="ARBA00009019"/>
    </source>
</evidence>
<name>A0A8T2MRP6_9TELE</name>